<organism evidence="1 3">
    <name type="scientific">Rotaria magnacalcarata</name>
    <dbReference type="NCBI Taxonomy" id="392030"/>
    <lineage>
        <taxon>Eukaryota</taxon>
        <taxon>Metazoa</taxon>
        <taxon>Spiralia</taxon>
        <taxon>Gnathifera</taxon>
        <taxon>Rotifera</taxon>
        <taxon>Eurotatoria</taxon>
        <taxon>Bdelloidea</taxon>
        <taxon>Philodinida</taxon>
        <taxon>Philodinidae</taxon>
        <taxon>Rotaria</taxon>
    </lineage>
</organism>
<dbReference type="EMBL" id="CAJNRE010015417">
    <property type="protein sequence ID" value="CAF2136979.1"/>
    <property type="molecule type" value="Genomic_DNA"/>
</dbReference>
<dbReference type="EMBL" id="CAJOBI010320687">
    <property type="protein sequence ID" value="CAF5184560.1"/>
    <property type="molecule type" value="Genomic_DNA"/>
</dbReference>
<dbReference type="AlphaFoldDB" id="A0A816WPX3"/>
<proteinExistence type="predicted"/>
<evidence type="ECO:0000313" key="1">
    <source>
        <dbReference type="EMBL" id="CAF2136979.1"/>
    </source>
</evidence>
<reference evidence="1" key="1">
    <citation type="submission" date="2021-02" db="EMBL/GenBank/DDBJ databases">
        <authorList>
            <person name="Nowell W R."/>
        </authorList>
    </citation>
    <scope>NUCLEOTIDE SEQUENCE</scope>
</reference>
<dbReference type="Proteomes" id="UP000676336">
    <property type="component" value="Unassembled WGS sequence"/>
</dbReference>
<feature type="non-terminal residue" evidence="1">
    <location>
        <position position="1"/>
    </location>
</feature>
<sequence>MVNHLMFEIKRGFYIICPSINLVLFPNLQVQHRIATTIRIEALDHRPL</sequence>
<name>A0A816WPX3_9BILA</name>
<accession>A0A816WPX3</accession>
<protein>
    <submittedName>
        <fullName evidence="1">Uncharacterized protein</fullName>
    </submittedName>
</protein>
<dbReference type="Proteomes" id="UP000663824">
    <property type="component" value="Unassembled WGS sequence"/>
</dbReference>
<comment type="caution">
    <text evidence="1">The sequence shown here is derived from an EMBL/GenBank/DDBJ whole genome shotgun (WGS) entry which is preliminary data.</text>
</comment>
<evidence type="ECO:0000313" key="3">
    <source>
        <dbReference type="Proteomes" id="UP000663824"/>
    </source>
</evidence>
<gene>
    <name evidence="1" type="ORF">MBJ925_LOCUS28766</name>
    <name evidence="2" type="ORF">SMN809_LOCUS70045</name>
</gene>
<evidence type="ECO:0000313" key="2">
    <source>
        <dbReference type="EMBL" id="CAF5184560.1"/>
    </source>
</evidence>